<dbReference type="PROSITE" id="PS50293">
    <property type="entry name" value="TPR_REGION"/>
    <property type="match status" value="2"/>
</dbReference>
<dbReference type="SUPFAM" id="SSF48452">
    <property type="entry name" value="TPR-like"/>
    <property type="match status" value="1"/>
</dbReference>
<evidence type="ECO:0000313" key="5">
    <source>
        <dbReference type="Proteomes" id="UP000029859"/>
    </source>
</evidence>
<evidence type="ECO:0000256" key="2">
    <source>
        <dbReference type="ARBA" id="ARBA00022803"/>
    </source>
</evidence>
<evidence type="ECO:0000256" key="3">
    <source>
        <dbReference type="PROSITE-ProRule" id="PRU00339"/>
    </source>
</evidence>
<feature type="repeat" description="TPR" evidence="3">
    <location>
        <begin position="24"/>
        <end position="57"/>
    </location>
</feature>
<evidence type="ECO:0000313" key="4">
    <source>
        <dbReference type="EMBL" id="KGK98817.1"/>
    </source>
</evidence>
<dbReference type="PROSITE" id="PS50005">
    <property type="entry name" value="TPR"/>
    <property type="match status" value="5"/>
</dbReference>
<dbReference type="RefSeq" id="WP_081955746.1">
    <property type="nucleotide sequence ID" value="NZ_CAAGSM010000003.1"/>
</dbReference>
<feature type="repeat" description="TPR" evidence="3">
    <location>
        <begin position="236"/>
        <end position="269"/>
    </location>
</feature>
<dbReference type="PANTHER" id="PTHR44943">
    <property type="entry name" value="CELLULOSE SYNTHASE OPERON PROTEIN C"/>
    <property type="match status" value="1"/>
</dbReference>
<accession>A0A099T0Y4</accession>
<dbReference type="Pfam" id="PF13181">
    <property type="entry name" value="TPR_8"/>
    <property type="match status" value="2"/>
</dbReference>
<feature type="repeat" description="TPR" evidence="3">
    <location>
        <begin position="112"/>
        <end position="145"/>
    </location>
</feature>
<dbReference type="Pfam" id="PF13414">
    <property type="entry name" value="TPR_11"/>
    <property type="match status" value="1"/>
</dbReference>
<dbReference type="PANTHER" id="PTHR44943:SF8">
    <property type="entry name" value="TPR REPEAT-CONTAINING PROTEIN MJ0263"/>
    <property type="match status" value="1"/>
</dbReference>
<feature type="repeat" description="TPR" evidence="3">
    <location>
        <begin position="146"/>
        <end position="179"/>
    </location>
</feature>
<comment type="caution">
    <text evidence="4">The sequence shown here is derived from an EMBL/GenBank/DDBJ whole genome shotgun (WGS) entry which is preliminary data.</text>
</comment>
<keyword evidence="2 3" id="KW-0802">TPR repeat</keyword>
<keyword evidence="5" id="KW-1185">Reference proteome</keyword>
<protein>
    <submittedName>
        <fullName evidence="4">Uncharacterized protein</fullName>
    </submittedName>
</protein>
<proteinExistence type="predicted"/>
<name>A0A099T0Y4_METMT</name>
<dbReference type="SMART" id="SM00028">
    <property type="entry name" value="TPR"/>
    <property type="match status" value="6"/>
</dbReference>
<feature type="repeat" description="TPR" evidence="3">
    <location>
        <begin position="202"/>
        <end position="235"/>
    </location>
</feature>
<organism evidence="4 5">
    <name type="scientific">Methanococcoides methylutens</name>
    <dbReference type="NCBI Taxonomy" id="2226"/>
    <lineage>
        <taxon>Archaea</taxon>
        <taxon>Methanobacteriati</taxon>
        <taxon>Methanobacteriota</taxon>
        <taxon>Stenosarchaea group</taxon>
        <taxon>Methanomicrobia</taxon>
        <taxon>Methanosarcinales</taxon>
        <taxon>Methanosarcinaceae</taxon>
        <taxon>Methanococcoides</taxon>
    </lineage>
</organism>
<gene>
    <name evidence="4" type="ORF">LI82_05835</name>
</gene>
<dbReference type="InterPro" id="IPR011990">
    <property type="entry name" value="TPR-like_helical_dom_sf"/>
</dbReference>
<keyword evidence="1" id="KW-0677">Repeat</keyword>
<dbReference type="AlphaFoldDB" id="A0A099T0Y4"/>
<dbReference type="InterPro" id="IPR051685">
    <property type="entry name" value="Ycf3/AcsC/BcsC/TPR_MFPF"/>
</dbReference>
<evidence type="ECO:0000256" key="1">
    <source>
        <dbReference type="ARBA" id="ARBA00022737"/>
    </source>
</evidence>
<reference evidence="4 5" key="1">
    <citation type="submission" date="2014-09" db="EMBL/GenBank/DDBJ databases">
        <title>Draft genome sequence of an obligately methylotrophic methanogen, Methanococcoides methylutens, isolated from marine sediment.</title>
        <authorList>
            <person name="Guan Y."/>
            <person name="Ngugi D.K."/>
            <person name="Blom J."/>
            <person name="Ali S."/>
            <person name="Ferry J.G."/>
            <person name="Stingl U."/>
        </authorList>
    </citation>
    <scope>NUCLEOTIDE SEQUENCE [LARGE SCALE GENOMIC DNA]</scope>
    <source>
        <strain evidence="4 5">DSM 2657</strain>
    </source>
</reference>
<dbReference type="OrthoDB" id="115601at2157"/>
<dbReference type="EMBL" id="JRHO01000010">
    <property type="protein sequence ID" value="KGK98817.1"/>
    <property type="molecule type" value="Genomic_DNA"/>
</dbReference>
<dbReference type="Pfam" id="PF12895">
    <property type="entry name" value="ANAPC3"/>
    <property type="match status" value="1"/>
</dbReference>
<dbReference type="Proteomes" id="UP000029859">
    <property type="component" value="Unassembled WGS sequence"/>
</dbReference>
<dbReference type="InterPro" id="IPR019734">
    <property type="entry name" value="TPR_rpt"/>
</dbReference>
<dbReference type="Gene3D" id="1.25.40.10">
    <property type="entry name" value="Tetratricopeptide repeat domain"/>
    <property type="match status" value="3"/>
</dbReference>
<sequence>MGIFKDIFSQTSDKRKLKQMEKTADSVFGKGYVLFEMGRYEEALERYDEAASMLKETQQMLLESDMEDESKRLEKKARDARFNKCFILFKLQRYEDALEIIDETLIETPEDPKIIFSRGFVLFSISRYEEALEVLDKAIEMQPELPDAWYCKANALYQIERFEDALEAYEKAIEYAGIMNFEFPRYSLLNIDPDPTLKTNAAGVWYAKANTLDKMGRQEEAIEAYKSALEIKKAFPDAWYCLGNCLAELGRNEDALTAFTNAIHIEPDFNAARENKAEILLKLGRAEEAKETLEYEPKTDR</sequence>